<dbReference type="InterPro" id="IPR029063">
    <property type="entry name" value="SAM-dependent_MTases_sf"/>
</dbReference>
<evidence type="ECO:0000313" key="2">
    <source>
        <dbReference type="EMBL" id="GAA3393337.1"/>
    </source>
</evidence>
<dbReference type="GO" id="GO:0032259">
    <property type="term" value="P:methylation"/>
    <property type="evidence" value="ECO:0007669"/>
    <property type="project" value="UniProtKB-KW"/>
</dbReference>
<feature type="compositionally biased region" description="Basic and acidic residues" evidence="1">
    <location>
        <begin position="257"/>
        <end position="268"/>
    </location>
</feature>
<protein>
    <submittedName>
        <fullName evidence="2">SAM-dependent methyltransferase</fullName>
    </submittedName>
</protein>
<proteinExistence type="predicted"/>
<feature type="region of interest" description="Disordered" evidence="1">
    <location>
        <begin position="256"/>
        <end position="281"/>
    </location>
</feature>
<dbReference type="Pfam" id="PF04672">
    <property type="entry name" value="Methyltransf_19"/>
    <property type="match status" value="1"/>
</dbReference>
<dbReference type="SUPFAM" id="SSF53335">
    <property type="entry name" value="S-adenosyl-L-methionine-dependent methyltransferases"/>
    <property type="match status" value="1"/>
</dbReference>
<dbReference type="GO" id="GO:0008168">
    <property type="term" value="F:methyltransferase activity"/>
    <property type="evidence" value="ECO:0007669"/>
    <property type="project" value="UniProtKB-KW"/>
</dbReference>
<keyword evidence="2" id="KW-0808">Transferase</keyword>
<accession>A0ABP6T718</accession>
<evidence type="ECO:0000256" key="1">
    <source>
        <dbReference type="SAM" id="MobiDB-lite"/>
    </source>
</evidence>
<organism evidence="2 3">
    <name type="scientific">Cryptosporangium minutisporangium</name>
    <dbReference type="NCBI Taxonomy" id="113569"/>
    <lineage>
        <taxon>Bacteria</taxon>
        <taxon>Bacillati</taxon>
        <taxon>Actinomycetota</taxon>
        <taxon>Actinomycetes</taxon>
        <taxon>Cryptosporangiales</taxon>
        <taxon>Cryptosporangiaceae</taxon>
        <taxon>Cryptosporangium</taxon>
    </lineage>
</organism>
<dbReference type="Gene3D" id="3.40.50.150">
    <property type="entry name" value="Vaccinia Virus protein VP39"/>
    <property type="match status" value="1"/>
</dbReference>
<dbReference type="PIRSF" id="PIRSF017393">
    <property type="entry name" value="MTase_SAV2177"/>
    <property type="match status" value="1"/>
</dbReference>
<dbReference type="RefSeq" id="WP_345731467.1">
    <property type="nucleotide sequence ID" value="NZ_BAAAYN010000042.1"/>
</dbReference>
<gene>
    <name evidence="2" type="ORF">GCM10020369_58490</name>
</gene>
<keyword evidence="2" id="KW-0489">Methyltransferase</keyword>
<dbReference type="Proteomes" id="UP001501676">
    <property type="component" value="Unassembled WGS sequence"/>
</dbReference>
<keyword evidence="3" id="KW-1185">Reference proteome</keyword>
<name>A0ABP6T718_9ACTN</name>
<comment type="caution">
    <text evidence="2">The sequence shown here is derived from an EMBL/GenBank/DDBJ whole genome shotgun (WGS) entry which is preliminary data.</text>
</comment>
<reference evidence="3" key="1">
    <citation type="journal article" date="2019" name="Int. J. Syst. Evol. Microbiol.">
        <title>The Global Catalogue of Microorganisms (GCM) 10K type strain sequencing project: providing services to taxonomists for standard genome sequencing and annotation.</title>
        <authorList>
            <consortium name="The Broad Institute Genomics Platform"/>
            <consortium name="The Broad Institute Genome Sequencing Center for Infectious Disease"/>
            <person name="Wu L."/>
            <person name="Ma J."/>
        </authorList>
    </citation>
    <scope>NUCLEOTIDE SEQUENCE [LARGE SCALE GENOMIC DNA]</scope>
    <source>
        <strain evidence="3">JCM 9458</strain>
    </source>
</reference>
<dbReference type="EMBL" id="BAAAYN010000042">
    <property type="protein sequence ID" value="GAA3393337.1"/>
    <property type="molecule type" value="Genomic_DNA"/>
</dbReference>
<evidence type="ECO:0000313" key="3">
    <source>
        <dbReference type="Proteomes" id="UP001501676"/>
    </source>
</evidence>
<sequence>MTLDAASRGTGWSADGRQIDVHVAHPARRYDYWLGGQDNFAADRASGDAVAAVFPSIRVAAAENRGFLRRAIRYLTADAGVRQFLDVGTGLPTANNTHDIAQTIAPEARIVYVDNDPLVLVHARALLTSAPRGRTAYLDADLRDPDSILGHEQLPEILNFGEPVGLVLAAILHFIADADDPARLVRHYLDALPRGSYLVLSHAACDDMDPATAEAVAAAATSNASGAFQLRTHDQISRFFDGLTLVPPGLTSTATWRADHEPEPRPADEEVSTWAGVAYKS</sequence>
<dbReference type="InterPro" id="IPR006764">
    <property type="entry name" value="SAM_dep_MeTrfase_SAV2177_type"/>
</dbReference>